<feature type="compositionally biased region" description="Acidic residues" evidence="3">
    <location>
        <begin position="35"/>
        <end position="50"/>
    </location>
</feature>
<dbReference type="PANTHER" id="PTHR47845:SF1">
    <property type="entry name" value="NUCLEAR SPECKLE SPLICING REGULATORY PROTEIN 1 HOMOLOG"/>
    <property type="match status" value="1"/>
</dbReference>
<evidence type="ECO:0000259" key="4">
    <source>
        <dbReference type="Pfam" id="PF09745"/>
    </source>
</evidence>
<name>A0ABR1F380_9ASCO</name>
<dbReference type="InterPro" id="IPR053246">
    <property type="entry name" value="NS_splicing_regulatory_protein"/>
</dbReference>
<sequence>MSGKTFGGLKIQAGKKNKLSSSKAAPTEQRRSIFGDDDLLENASDEDLDDEKQTTKDSARKFQPPSRGSSNSSRAAVNTELIAHAMHNQQLTKSVEEEVDPSIYAYDDVYDTMKSAERSARAQLVGDGESQKKDGRKSKYIDTLQESLKMRTQDRLLARDKLNKREREEEGDEFAAAPVFESAAFKRQKAELEKTRAEEEEKERKEKERKSRGGGAGLVGVYQKILKQSEGSHEAQVRAAAAAASAKAVKDEDTRRK</sequence>
<dbReference type="Pfam" id="PF09745">
    <property type="entry name" value="NSRP1_N"/>
    <property type="match status" value="1"/>
</dbReference>
<protein>
    <submittedName>
        <fullName evidence="5">Coiled-coil domain-containing protein 55-domain containing protein</fullName>
    </submittedName>
</protein>
<accession>A0ABR1F380</accession>
<proteinExistence type="inferred from homology"/>
<evidence type="ECO:0000256" key="3">
    <source>
        <dbReference type="SAM" id="MobiDB-lite"/>
    </source>
</evidence>
<keyword evidence="6" id="KW-1185">Reference proteome</keyword>
<feature type="region of interest" description="Disordered" evidence="3">
    <location>
        <begin position="1"/>
        <end position="81"/>
    </location>
</feature>
<feature type="domain" description="Nuclear speckle splicing regulatory protein 1 N-terminal" evidence="4">
    <location>
        <begin position="94"/>
        <end position="211"/>
    </location>
</feature>
<feature type="compositionally biased region" description="Basic and acidic residues" evidence="3">
    <location>
        <begin position="129"/>
        <end position="140"/>
    </location>
</feature>
<feature type="compositionally biased region" description="Basic and acidic residues" evidence="3">
    <location>
        <begin position="248"/>
        <end position="257"/>
    </location>
</feature>
<dbReference type="Proteomes" id="UP001498771">
    <property type="component" value="Unassembled WGS sequence"/>
</dbReference>
<organism evidence="5 6">
    <name type="scientific">Myxozyma melibiosi</name>
    <dbReference type="NCBI Taxonomy" id="54550"/>
    <lineage>
        <taxon>Eukaryota</taxon>
        <taxon>Fungi</taxon>
        <taxon>Dikarya</taxon>
        <taxon>Ascomycota</taxon>
        <taxon>Saccharomycotina</taxon>
        <taxon>Lipomycetes</taxon>
        <taxon>Lipomycetales</taxon>
        <taxon>Lipomycetaceae</taxon>
        <taxon>Myxozyma</taxon>
    </lineage>
</organism>
<feature type="region of interest" description="Disordered" evidence="3">
    <location>
        <begin position="119"/>
        <end position="140"/>
    </location>
</feature>
<reference evidence="5 6" key="1">
    <citation type="submission" date="2024-03" db="EMBL/GenBank/DDBJ databases">
        <title>Genome-scale model development and genomic sequencing of the oleaginous clade Lipomyces.</title>
        <authorList>
            <consortium name="Lawrence Berkeley National Laboratory"/>
            <person name="Czajka J.J."/>
            <person name="Han Y."/>
            <person name="Kim J."/>
            <person name="Mondo S.J."/>
            <person name="Hofstad B.A."/>
            <person name="Robles A."/>
            <person name="Haridas S."/>
            <person name="Riley R."/>
            <person name="LaButti K."/>
            <person name="Pangilinan J."/>
            <person name="Andreopoulos W."/>
            <person name="Lipzen A."/>
            <person name="Yan J."/>
            <person name="Wang M."/>
            <person name="Ng V."/>
            <person name="Grigoriev I.V."/>
            <person name="Spatafora J.W."/>
            <person name="Magnuson J.K."/>
            <person name="Baker S.E."/>
            <person name="Pomraning K.R."/>
        </authorList>
    </citation>
    <scope>NUCLEOTIDE SEQUENCE [LARGE SCALE GENOMIC DNA]</scope>
    <source>
        <strain evidence="5 6">Phaff 52-87</strain>
    </source>
</reference>
<feature type="compositionally biased region" description="Polar residues" evidence="3">
    <location>
        <begin position="66"/>
        <end position="76"/>
    </location>
</feature>
<dbReference type="PANTHER" id="PTHR47845">
    <property type="entry name" value="NUCLEAR SPECKLE SPLICING REGULATORY PROTEIN 1 HOMOLOG"/>
    <property type="match status" value="1"/>
</dbReference>
<dbReference type="RefSeq" id="XP_064767328.1">
    <property type="nucleotide sequence ID" value="XM_064910015.1"/>
</dbReference>
<dbReference type="InterPro" id="IPR018612">
    <property type="entry name" value="NSRP1_N"/>
</dbReference>
<feature type="region of interest" description="Disordered" evidence="3">
    <location>
        <begin position="187"/>
        <end position="257"/>
    </location>
</feature>
<dbReference type="GeneID" id="90035527"/>
<feature type="compositionally biased region" description="Basic and acidic residues" evidence="3">
    <location>
        <begin position="188"/>
        <end position="211"/>
    </location>
</feature>
<keyword evidence="2" id="KW-0175">Coiled coil</keyword>
<feature type="compositionally biased region" description="Basic and acidic residues" evidence="3">
    <location>
        <begin position="51"/>
        <end position="60"/>
    </location>
</feature>
<evidence type="ECO:0000313" key="5">
    <source>
        <dbReference type="EMBL" id="KAK7204295.1"/>
    </source>
</evidence>
<gene>
    <name evidence="5" type="ORF">BZA70DRAFT_188894</name>
</gene>
<evidence type="ECO:0000313" key="6">
    <source>
        <dbReference type="Proteomes" id="UP001498771"/>
    </source>
</evidence>
<comment type="similarity">
    <text evidence="1">Belongs to the NSRP1 family.</text>
</comment>
<dbReference type="EMBL" id="JBBJBU010000008">
    <property type="protein sequence ID" value="KAK7204295.1"/>
    <property type="molecule type" value="Genomic_DNA"/>
</dbReference>
<comment type="caution">
    <text evidence="5">The sequence shown here is derived from an EMBL/GenBank/DDBJ whole genome shotgun (WGS) entry which is preliminary data.</text>
</comment>
<evidence type="ECO:0000256" key="2">
    <source>
        <dbReference type="ARBA" id="ARBA00023054"/>
    </source>
</evidence>
<evidence type="ECO:0000256" key="1">
    <source>
        <dbReference type="ARBA" id="ARBA00010126"/>
    </source>
</evidence>